<dbReference type="AlphaFoldDB" id="A0A078AGP2"/>
<evidence type="ECO:0000313" key="3">
    <source>
        <dbReference type="Proteomes" id="UP000039865"/>
    </source>
</evidence>
<sequence>MQTQFFLDIRSDKQLEEFVQKSKFFKEAFQIFLQKLELSIVFSISNFELNRIFQYIRFYQYFNHKLRNNIMQLIFQGILLNLQKQRKISTSFLYKRNINAFVKQFNEILKSDMSFACLSNGQLQGISFFCPLLEPSKGISTQLIYGMIRGIVAWFYENQTRLDYLKNVRSIKEREEQNNNLSFLRSFSLIGQIEQQVIMTHQFIERDQIRGQFKQERDFSFKYLNDMINNLRVQAAFDESRIVTDFGKVKQLSEIQVLISLQLALQLIHKHYSKLLKIDSEDKKMQLIQALYCEISVLLDQVLFFDSHSNIFIKRFEIELRRFRSKATKYLKKQYIKSMDKLIQKQFVKQSYKPLASFDDEKFVLSKYAIDIGGEFKNWRTLHDNDYDIFQDKLKYYQQELIMLRLLRVIKEQKIKLDVNSSIVVAFDINHIIDCIKESELAKDDVHFLSRLNSLDELQKWKNFFNEVVEGQLQPQRYNIEEESKIDEDFEQIKKNPKPKKNETSHVRIKPQTSVQISQKIKDSITFMKE</sequence>
<protein>
    <submittedName>
        <fullName evidence="2">Uncharacterized protein</fullName>
    </submittedName>
</protein>
<evidence type="ECO:0000313" key="2">
    <source>
        <dbReference type="EMBL" id="CDW80702.1"/>
    </source>
</evidence>
<dbReference type="Proteomes" id="UP000039865">
    <property type="component" value="Unassembled WGS sequence"/>
</dbReference>
<gene>
    <name evidence="2" type="primary">Contig12493.g13330</name>
    <name evidence="2" type="ORF">STYLEM_9705</name>
</gene>
<name>A0A078AGP2_STYLE</name>
<organism evidence="2 3">
    <name type="scientific">Stylonychia lemnae</name>
    <name type="common">Ciliate</name>
    <dbReference type="NCBI Taxonomy" id="5949"/>
    <lineage>
        <taxon>Eukaryota</taxon>
        <taxon>Sar</taxon>
        <taxon>Alveolata</taxon>
        <taxon>Ciliophora</taxon>
        <taxon>Intramacronucleata</taxon>
        <taxon>Spirotrichea</taxon>
        <taxon>Stichotrichia</taxon>
        <taxon>Sporadotrichida</taxon>
        <taxon>Oxytrichidae</taxon>
        <taxon>Stylonychinae</taxon>
        <taxon>Stylonychia</taxon>
    </lineage>
</organism>
<keyword evidence="3" id="KW-1185">Reference proteome</keyword>
<feature type="region of interest" description="Disordered" evidence="1">
    <location>
        <begin position="488"/>
        <end position="516"/>
    </location>
</feature>
<dbReference type="EMBL" id="CCKQ01009233">
    <property type="protein sequence ID" value="CDW80702.1"/>
    <property type="molecule type" value="Genomic_DNA"/>
</dbReference>
<proteinExistence type="predicted"/>
<accession>A0A078AGP2</accession>
<evidence type="ECO:0000256" key="1">
    <source>
        <dbReference type="SAM" id="MobiDB-lite"/>
    </source>
</evidence>
<dbReference type="InParanoid" id="A0A078AGP2"/>
<reference evidence="2 3" key="1">
    <citation type="submission" date="2014-06" db="EMBL/GenBank/DDBJ databases">
        <authorList>
            <person name="Swart Estienne"/>
        </authorList>
    </citation>
    <scope>NUCLEOTIDE SEQUENCE [LARGE SCALE GENOMIC DNA]</scope>
    <source>
        <strain evidence="2 3">130c</strain>
    </source>
</reference>